<feature type="compositionally biased region" description="Basic and acidic residues" evidence="1">
    <location>
        <begin position="14"/>
        <end position="24"/>
    </location>
</feature>
<reference evidence="2 3" key="1">
    <citation type="submission" date="2018-11" db="EMBL/GenBank/DDBJ databases">
        <title>Sequencing the genomes of 1000 actinobacteria strains.</title>
        <authorList>
            <person name="Klenk H.-P."/>
        </authorList>
    </citation>
    <scope>NUCLEOTIDE SEQUENCE [LARGE SCALE GENOMIC DNA]</scope>
    <source>
        <strain evidence="2 3">DSM 44254</strain>
    </source>
</reference>
<feature type="region of interest" description="Disordered" evidence="1">
    <location>
        <begin position="1"/>
        <end position="24"/>
    </location>
</feature>
<sequence length="165" mass="17472">MVGVATTMWGTSRLESKKSQRAERQRSAERVAGMYGELAAATGQIIVAADAIGDQYRHDMSVRLDELQRLASAVATEANRAYFLAPGPIGDAILALRDEVQTLAATAAATARLAAPAPEATAASGQLAEPLDTAPVKAGLTVFLSTVRAQRPASRWRRALRPSED</sequence>
<name>A0A3N1CZI8_9ACTN</name>
<comment type="caution">
    <text evidence="2">The sequence shown here is derived from an EMBL/GenBank/DDBJ whole genome shotgun (WGS) entry which is preliminary data.</text>
</comment>
<protein>
    <submittedName>
        <fullName evidence="2">Uncharacterized protein</fullName>
    </submittedName>
</protein>
<evidence type="ECO:0000313" key="2">
    <source>
        <dbReference type="EMBL" id="ROO86198.1"/>
    </source>
</evidence>
<dbReference type="AlphaFoldDB" id="A0A3N1CZI8"/>
<keyword evidence="3" id="KW-1185">Reference proteome</keyword>
<evidence type="ECO:0000256" key="1">
    <source>
        <dbReference type="SAM" id="MobiDB-lite"/>
    </source>
</evidence>
<accession>A0A3N1CZI8</accession>
<dbReference type="EMBL" id="RJKE01000001">
    <property type="protein sequence ID" value="ROO86198.1"/>
    <property type="molecule type" value="Genomic_DNA"/>
</dbReference>
<proteinExistence type="predicted"/>
<evidence type="ECO:0000313" key="3">
    <source>
        <dbReference type="Proteomes" id="UP000272400"/>
    </source>
</evidence>
<dbReference type="Proteomes" id="UP000272400">
    <property type="component" value="Unassembled WGS sequence"/>
</dbReference>
<gene>
    <name evidence="2" type="ORF">EDD29_3761</name>
</gene>
<organism evidence="2 3">
    <name type="scientific">Actinocorallia herbida</name>
    <dbReference type="NCBI Taxonomy" id="58109"/>
    <lineage>
        <taxon>Bacteria</taxon>
        <taxon>Bacillati</taxon>
        <taxon>Actinomycetota</taxon>
        <taxon>Actinomycetes</taxon>
        <taxon>Streptosporangiales</taxon>
        <taxon>Thermomonosporaceae</taxon>
        <taxon>Actinocorallia</taxon>
    </lineage>
</organism>